<dbReference type="KEGG" id="mgot:MgSA37_01707"/>
<name>A0A0X8X1Q7_9SPHI</name>
<dbReference type="EMBL" id="AP017313">
    <property type="protein sequence ID" value="BAU53538.1"/>
    <property type="molecule type" value="Genomic_DNA"/>
</dbReference>
<proteinExistence type="predicted"/>
<protein>
    <submittedName>
        <fullName evidence="1">Uncharacterized protein</fullName>
    </submittedName>
</protein>
<keyword evidence="2" id="KW-1185">Reference proteome</keyword>
<evidence type="ECO:0000313" key="1">
    <source>
        <dbReference type="EMBL" id="BAU53538.1"/>
    </source>
</evidence>
<gene>
    <name evidence="1" type="ORF">MgSA37_01707</name>
</gene>
<dbReference type="Proteomes" id="UP000218263">
    <property type="component" value="Chromosome"/>
</dbReference>
<sequence length="58" mass="6865">MGDLNQFKRSKERITEVLSHLMHKNIKDEKTSMFIADLQNSINKLESKIEEFKRQKAS</sequence>
<evidence type="ECO:0000313" key="2">
    <source>
        <dbReference type="Proteomes" id="UP000218263"/>
    </source>
</evidence>
<accession>A0A0X8X1Q7</accession>
<reference evidence="1 2" key="1">
    <citation type="submission" date="2015-12" db="EMBL/GenBank/DDBJ databases">
        <title>Genome sequence of Mucilaginibacter gotjawali.</title>
        <authorList>
            <person name="Lee J.S."/>
            <person name="Lee K.C."/>
            <person name="Kim K.K."/>
            <person name="Lee B.W."/>
        </authorList>
    </citation>
    <scope>NUCLEOTIDE SEQUENCE [LARGE SCALE GENOMIC DNA]</scope>
    <source>
        <strain evidence="1 2">SA3-7</strain>
    </source>
</reference>
<dbReference type="AlphaFoldDB" id="A0A0X8X1Q7"/>
<dbReference type="RefSeq" id="WP_221199424.1">
    <property type="nucleotide sequence ID" value="NZ_JACHWX010000006.1"/>
</dbReference>
<organism evidence="1 2">
    <name type="scientific">Mucilaginibacter gotjawali</name>
    <dbReference type="NCBI Taxonomy" id="1550579"/>
    <lineage>
        <taxon>Bacteria</taxon>
        <taxon>Pseudomonadati</taxon>
        <taxon>Bacteroidota</taxon>
        <taxon>Sphingobacteriia</taxon>
        <taxon>Sphingobacteriales</taxon>
        <taxon>Sphingobacteriaceae</taxon>
        <taxon>Mucilaginibacter</taxon>
    </lineage>
</organism>